<evidence type="ECO:0000313" key="4">
    <source>
        <dbReference type="Proteomes" id="UP000077684"/>
    </source>
</evidence>
<dbReference type="CDD" id="cd22947">
    <property type="entry name" value="Coatomer_WDAD_beta-like"/>
    <property type="match status" value="1"/>
</dbReference>
<dbReference type="EMBL" id="LWDE02002925">
    <property type="protein sequence ID" value="KAE8236491.1"/>
    <property type="molecule type" value="Genomic_DNA"/>
</dbReference>
<feature type="non-terminal residue" evidence="3">
    <location>
        <position position="1"/>
    </location>
</feature>
<organism evidence="3 4">
    <name type="scientific">Tilletia controversa</name>
    <name type="common">dwarf bunt fungus</name>
    <dbReference type="NCBI Taxonomy" id="13291"/>
    <lineage>
        <taxon>Eukaryota</taxon>
        <taxon>Fungi</taxon>
        <taxon>Dikarya</taxon>
        <taxon>Basidiomycota</taxon>
        <taxon>Ustilaginomycotina</taxon>
        <taxon>Exobasidiomycetes</taxon>
        <taxon>Tilletiales</taxon>
        <taxon>Tilletiaceae</taxon>
        <taxon>Tilletia</taxon>
    </lineage>
</organism>
<protein>
    <recommendedName>
        <fullName evidence="5">Coatomer WD associated region domain-containing protein</fullName>
    </recommendedName>
</protein>
<comment type="caution">
    <text evidence="3">The sequence shown here is derived from an EMBL/GenBank/DDBJ whole genome shotgun (WGS) entry which is preliminary data.</text>
</comment>
<gene>
    <name evidence="3" type="ORF">A4X06_0g9533</name>
</gene>
<dbReference type="GO" id="GO:0006886">
    <property type="term" value="P:intracellular protein transport"/>
    <property type="evidence" value="ECO:0007669"/>
    <property type="project" value="InterPro"/>
</dbReference>
<evidence type="ECO:0008006" key="5">
    <source>
        <dbReference type="Google" id="ProtNLM"/>
    </source>
</evidence>
<dbReference type="InterPro" id="IPR056176">
    <property type="entry name" value="TPR_COPA_B"/>
</dbReference>
<evidence type="ECO:0000259" key="1">
    <source>
        <dbReference type="Pfam" id="PF04053"/>
    </source>
</evidence>
<dbReference type="Pfam" id="PF04053">
    <property type="entry name" value="B-prop_COPA_B_2nd"/>
    <property type="match status" value="1"/>
</dbReference>
<dbReference type="Gene3D" id="1.25.40.470">
    <property type="match status" value="1"/>
</dbReference>
<dbReference type="SUPFAM" id="SSF50969">
    <property type="entry name" value="YVTN repeat-like/Quinoprotein amine dehydrogenase"/>
    <property type="match status" value="1"/>
</dbReference>
<keyword evidence="4" id="KW-1185">Reference proteome</keyword>
<feature type="domain" description="COPA/B TPR" evidence="2">
    <location>
        <begin position="273"/>
        <end position="421"/>
    </location>
</feature>
<evidence type="ECO:0000259" key="2">
    <source>
        <dbReference type="Pfam" id="PF23953"/>
    </source>
</evidence>
<evidence type="ECO:0000313" key="3">
    <source>
        <dbReference type="EMBL" id="KAE8236491.1"/>
    </source>
</evidence>
<dbReference type="GO" id="GO:0005198">
    <property type="term" value="F:structural molecule activity"/>
    <property type="evidence" value="ECO:0007669"/>
    <property type="project" value="InterPro"/>
</dbReference>
<dbReference type="InterPro" id="IPR006692">
    <property type="entry name" value="Beta-prop_COPA/B_2nd"/>
</dbReference>
<dbReference type="Proteomes" id="UP000077684">
    <property type="component" value="Unassembled WGS sequence"/>
</dbReference>
<proteinExistence type="predicted"/>
<dbReference type="GO" id="GO:0016192">
    <property type="term" value="P:vesicle-mediated transport"/>
    <property type="evidence" value="ECO:0007669"/>
    <property type="project" value="InterPro"/>
</dbReference>
<sequence length="423" mass="46702">GTNLGGLVPAELPADGQRINVGVREIGGSEVYATNLVHSPNGRFVAVVGDGEYIIYTVLVWHNKAFGPGFGFAWASDSNTYVVKESDSKIKIFKNFKERPNLIPIGYKIVDVKGGNLLGVIGTGFVCFYDWESGALVRRIDVDARNIYWSTTGELAAIVGEDSFYILAYNADAYATALDAGEAIEDEGVEDAFEVMTDISDTARTARWTGECFMYTTASNRLQYLIGEQTNTVHHSDRELYLLGYLPQHGRIYMADQDMGIYSFTLSLSVVEYQTAILRGDLEAASTILENVPLDQRNKLARFLETQDHKELALQVTQDPDHKFDLAVSLDDFDTALEIAQTGPQTGSEPRWRTIGDKAIGRWNLSLAQECFEKAKDLNALLLLGISAGDRTLLSRVATQALERGSTNIAFPSWLQLGELTRI</sequence>
<dbReference type="Pfam" id="PF23953">
    <property type="entry name" value="TPR_COPA_B"/>
    <property type="match status" value="1"/>
</dbReference>
<name>A0A8X7MI49_9BASI</name>
<feature type="domain" description="COPA/B second beta-propeller" evidence="1">
    <location>
        <begin position="14"/>
        <end position="256"/>
    </location>
</feature>
<reference evidence="3" key="2">
    <citation type="journal article" date="2019" name="IMA Fungus">
        <title>Genome sequencing and comparison of five Tilletia species to identify candidate genes for the detection of regulated species infecting wheat.</title>
        <authorList>
            <person name="Nguyen H.D.T."/>
            <person name="Sultana T."/>
            <person name="Kesanakurti P."/>
            <person name="Hambleton S."/>
        </authorList>
    </citation>
    <scope>NUCLEOTIDE SEQUENCE</scope>
    <source>
        <strain evidence="3">DAOMC 236426</strain>
    </source>
</reference>
<dbReference type="GO" id="GO:0030117">
    <property type="term" value="C:membrane coat"/>
    <property type="evidence" value="ECO:0007669"/>
    <property type="project" value="InterPro"/>
</dbReference>
<accession>A0A8X7MI49</accession>
<dbReference type="AlphaFoldDB" id="A0A8X7MI49"/>
<dbReference type="InterPro" id="IPR011044">
    <property type="entry name" value="Quino_amine_DH_bsu"/>
</dbReference>
<reference evidence="3" key="1">
    <citation type="submission" date="2016-04" db="EMBL/GenBank/DDBJ databases">
        <authorList>
            <person name="Nguyen H.D."/>
            <person name="Samba Siva P."/>
            <person name="Cullis J."/>
            <person name="Levesque C.A."/>
            <person name="Hambleton S."/>
        </authorList>
    </citation>
    <scope>NUCLEOTIDE SEQUENCE</scope>
    <source>
        <strain evidence="3">DAOMC 236426</strain>
    </source>
</reference>